<organism evidence="2">
    <name type="scientific">Cuerna arida</name>
    <dbReference type="NCBI Taxonomy" id="1464854"/>
    <lineage>
        <taxon>Eukaryota</taxon>
        <taxon>Metazoa</taxon>
        <taxon>Ecdysozoa</taxon>
        <taxon>Arthropoda</taxon>
        <taxon>Hexapoda</taxon>
        <taxon>Insecta</taxon>
        <taxon>Pterygota</taxon>
        <taxon>Neoptera</taxon>
        <taxon>Paraneoptera</taxon>
        <taxon>Hemiptera</taxon>
        <taxon>Auchenorrhyncha</taxon>
        <taxon>Membracoidea</taxon>
        <taxon>Cicadellidae</taxon>
        <taxon>Cicadellinae</taxon>
        <taxon>Proconiini</taxon>
        <taxon>Cuerna</taxon>
    </lineage>
</organism>
<feature type="compositionally biased region" description="Polar residues" evidence="1">
    <location>
        <begin position="46"/>
        <end position="56"/>
    </location>
</feature>
<feature type="region of interest" description="Disordered" evidence="1">
    <location>
        <begin position="340"/>
        <end position="366"/>
    </location>
</feature>
<feature type="compositionally biased region" description="Polar residues" evidence="1">
    <location>
        <begin position="462"/>
        <end position="472"/>
    </location>
</feature>
<gene>
    <name evidence="2" type="ORF">g.8975</name>
</gene>
<evidence type="ECO:0000313" key="2">
    <source>
        <dbReference type="EMBL" id="JAS44815.1"/>
    </source>
</evidence>
<proteinExistence type="predicted"/>
<name>A0A1B6F3R5_9HEMI</name>
<sequence>MLNCDSINQALDLDGNDPGSGQSSRLEKPQDLNDDDSGSETGSESMLNCDSINQALDASDSGPGPSSRRALGDEESGNMSDLVLEDSSVLEHKNEDIEESRIQVIDASGDETEDDEFFVLPSQTVKEFKSNRQVKSDKMANLSLTEDIFDPSVVAKHCENKDSSKSKLEVNSSKDIFEAETQDDYFDSTFKPSIRVSENSNVMDVDSQCVFNTEAQLTEKRVRNNQGDTSIFEAETQEMGLSQLPVQKDEKGCDIDIFDAESELADCKGLYNQNKEFGRSEKESVTNENKLSDMNKSGIDNVSSSNALEEDEISDLALSAVLSQVNSSLESLKSSNKGLKGLTKELTQPNTQNKDEENGSESIIADKKQKCNQNTLERTKIKATVETNTNTSLVNTAKCIGRNEHNSGTSKDNLSQDGLKITEDKISISETCSSNFPPSNAAVEDALTQINTKLVENKESPRNYQENKSLESANKDNLKYDKSIDPPILNINEGNQKAIIQTEISTNSICSVADTDKTPLLNPTTASSGDPNLQCISNNIKSEFEIKKEIFADINSDEDDNFDHEVTQVNLNICDVKKKNRRIYEYNEKACKKEQNIEAEETQLNLNLYNLFAETEVNEENLKNEIDICEAETQQNFQMEKPSLDENDSTDVEDGMEMNKSTNLIEQELNEKINKCDIDICEAETQPNLQIPISRFNENDSTDVEDEVELNKSTKSIEHELKMKRTNHQFDICEAETKPNLPIEKSSLDRNESTNVEDKMFYEAETQPNLLIDKPSLDKIGGTNVEDGVGFEAETQPNLQLEKPSLDKHENTNLQDRMFYEAETQPNLLTEKPSLDKIGRTNVEDGVGLEAETQVNLHLMKPK</sequence>
<feature type="region of interest" description="Disordered" evidence="1">
    <location>
        <begin position="454"/>
        <end position="479"/>
    </location>
</feature>
<feature type="region of interest" description="Disordered" evidence="1">
    <location>
        <begin position="1"/>
        <end position="95"/>
    </location>
</feature>
<reference evidence="2" key="1">
    <citation type="submission" date="2015-11" db="EMBL/GenBank/DDBJ databases">
        <title>De novo transcriptome assembly of four potential Pierce s Disease insect vectors from Arizona vineyards.</title>
        <authorList>
            <person name="Tassone E.E."/>
        </authorList>
    </citation>
    <scope>NUCLEOTIDE SEQUENCE</scope>
</reference>
<protein>
    <submittedName>
        <fullName evidence="2">Uncharacterized protein</fullName>
    </submittedName>
</protein>
<feature type="region of interest" description="Disordered" evidence="1">
    <location>
        <begin position="278"/>
        <end position="298"/>
    </location>
</feature>
<dbReference type="EMBL" id="GECZ01024954">
    <property type="protein sequence ID" value="JAS44815.1"/>
    <property type="molecule type" value="Transcribed_RNA"/>
</dbReference>
<feature type="non-terminal residue" evidence="2">
    <location>
        <position position="863"/>
    </location>
</feature>
<dbReference type="AlphaFoldDB" id="A0A1B6F3R5"/>
<feature type="compositionally biased region" description="Basic and acidic residues" evidence="1">
    <location>
        <begin position="278"/>
        <end position="293"/>
    </location>
</feature>
<evidence type="ECO:0000256" key="1">
    <source>
        <dbReference type="SAM" id="MobiDB-lite"/>
    </source>
</evidence>
<accession>A0A1B6F3R5</accession>